<dbReference type="Gene3D" id="3.30.70.120">
    <property type="match status" value="1"/>
</dbReference>
<feature type="region of interest" description="Disordered" evidence="7">
    <location>
        <begin position="370"/>
        <end position="389"/>
    </location>
</feature>
<dbReference type="Proteomes" id="UP000295560">
    <property type="component" value="Unassembled WGS sequence"/>
</dbReference>
<dbReference type="Pfam" id="PF01784">
    <property type="entry name" value="DUF34_NIF3"/>
    <property type="match status" value="1"/>
</dbReference>
<dbReference type="PIRSF" id="PIRSF037489">
    <property type="entry name" value="UCP037489_NIF3_YqfO"/>
    <property type="match status" value="1"/>
</dbReference>
<dbReference type="PANTHER" id="PTHR13799">
    <property type="entry name" value="NGG1 INTERACTING FACTOR 3"/>
    <property type="match status" value="1"/>
</dbReference>
<feature type="binding site" evidence="6">
    <location>
        <position position="104"/>
    </location>
    <ligand>
        <name>a divalent metal cation</name>
        <dbReference type="ChEBI" id="CHEBI:60240"/>
        <label>1</label>
    </ligand>
</feature>
<keyword evidence="4 5" id="KW-0479">Metal-binding</keyword>
<dbReference type="InterPro" id="IPR015867">
    <property type="entry name" value="N-reg_PII/ATP_PRibTrfase_C"/>
</dbReference>
<evidence type="ECO:0000256" key="6">
    <source>
        <dbReference type="PIRSR" id="PIRSR602678-1"/>
    </source>
</evidence>
<evidence type="ECO:0000313" key="9">
    <source>
        <dbReference type="Proteomes" id="UP000295560"/>
    </source>
</evidence>
<comment type="caution">
    <text evidence="8">The sequence shown here is derived from an EMBL/GenBank/DDBJ whole genome shotgun (WGS) entry which is preliminary data.</text>
</comment>
<dbReference type="OrthoDB" id="9795763at2"/>
<proteinExistence type="inferred from homology"/>
<evidence type="ECO:0000256" key="1">
    <source>
        <dbReference type="ARBA" id="ARBA00006964"/>
    </source>
</evidence>
<feature type="binding site" evidence="6">
    <location>
        <position position="65"/>
    </location>
    <ligand>
        <name>a divalent metal cation</name>
        <dbReference type="ChEBI" id="CHEBI:60240"/>
        <label>1</label>
    </ligand>
</feature>
<sequence length="389" mass="40006">MASLRDVVAALETAYPPGLAESWDAVGLVCGDPDEPVSTVLFAVDPVVETVDEALQIGADLLVTHHPLLLRGVHGVGADTPKGALLHRLIRGGAGLFTAHTNADSADPGVSDALADAIGITVEGPLSPAPGPALDKIVTFVPVGPAIGAVHEALSAAGAGEIGDYSHCSFATAGTGQFLPHAGANPAIGQVGKLERVAETRLEMVLPRGRRRAVVEALRAAHPYEEPAFDLLEMAAIPSSHGLGRIGSLPEPESFARFTDRVAAALPATAWGVRGAGDPEREIRRVAVQGGAGDSALGAAVASGVDAYVTADLRHHPASEHVLAGTGPNAATPALVDVAHWASEWPWCVQASEVLTAALGGSVEVRVSRTRTDPWTTAATHPETRRPPR</sequence>
<dbReference type="EMBL" id="SMFZ01000001">
    <property type="protein sequence ID" value="TCK24892.1"/>
    <property type="molecule type" value="Genomic_DNA"/>
</dbReference>
<evidence type="ECO:0000256" key="5">
    <source>
        <dbReference type="PIRNR" id="PIRNR037489"/>
    </source>
</evidence>
<dbReference type="InterPro" id="IPR036069">
    <property type="entry name" value="DUF34/NIF3_sf"/>
</dbReference>
<dbReference type="PANTHER" id="PTHR13799:SF14">
    <property type="entry name" value="GTP CYCLOHYDROLASE 1 TYPE 2 HOMOLOG"/>
    <property type="match status" value="1"/>
</dbReference>
<dbReference type="FunFam" id="3.40.1390.30:FF:000001">
    <property type="entry name" value="GTP cyclohydrolase 1 type 2"/>
    <property type="match status" value="1"/>
</dbReference>
<dbReference type="Gene3D" id="3.40.1390.30">
    <property type="entry name" value="NIF3 (NGG1p interacting factor 3)-like"/>
    <property type="match status" value="1"/>
</dbReference>
<comment type="subunit">
    <text evidence="2">Homohexamer.</text>
</comment>
<dbReference type="GO" id="GO:0046872">
    <property type="term" value="F:metal ion binding"/>
    <property type="evidence" value="ECO:0007669"/>
    <property type="project" value="UniProtKB-UniRule"/>
</dbReference>
<dbReference type="AlphaFoldDB" id="A0A4R1I4D7"/>
<evidence type="ECO:0000256" key="2">
    <source>
        <dbReference type="ARBA" id="ARBA00011643"/>
    </source>
</evidence>
<feature type="binding site" evidence="6">
    <location>
        <position position="66"/>
    </location>
    <ligand>
        <name>a divalent metal cation</name>
        <dbReference type="ChEBI" id="CHEBI:60240"/>
        <label>1</label>
    </ligand>
</feature>
<dbReference type="SUPFAM" id="SSF102705">
    <property type="entry name" value="NIF3 (NGG1p interacting factor 3)-like"/>
    <property type="match status" value="1"/>
</dbReference>
<gene>
    <name evidence="8" type="ORF">EV378_0686</name>
</gene>
<evidence type="ECO:0000256" key="7">
    <source>
        <dbReference type="SAM" id="MobiDB-lite"/>
    </source>
</evidence>
<dbReference type="GO" id="GO:0005737">
    <property type="term" value="C:cytoplasm"/>
    <property type="evidence" value="ECO:0007669"/>
    <property type="project" value="TreeGrafter"/>
</dbReference>
<organism evidence="8 9">
    <name type="scientific">Pseudonocardia endophytica</name>
    <dbReference type="NCBI Taxonomy" id="401976"/>
    <lineage>
        <taxon>Bacteria</taxon>
        <taxon>Bacillati</taxon>
        <taxon>Actinomycetota</taxon>
        <taxon>Actinomycetes</taxon>
        <taxon>Pseudonocardiales</taxon>
        <taxon>Pseudonocardiaceae</taxon>
        <taxon>Pseudonocardia</taxon>
    </lineage>
</organism>
<reference evidence="8 9" key="1">
    <citation type="submission" date="2019-03" db="EMBL/GenBank/DDBJ databases">
        <title>Sequencing the genomes of 1000 actinobacteria strains.</title>
        <authorList>
            <person name="Klenk H.-P."/>
        </authorList>
    </citation>
    <scope>NUCLEOTIDE SEQUENCE [LARGE SCALE GENOMIC DNA]</scope>
    <source>
        <strain evidence="8 9">DSM 44969</strain>
    </source>
</reference>
<keyword evidence="9" id="KW-1185">Reference proteome</keyword>
<dbReference type="RefSeq" id="WP_132427332.1">
    <property type="nucleotide sequence ID" value="NZ_SMFZ01000001.1"/>
</dbReference>
<feature type="binding site" evidence="6">
    <location>
        <position position="344"/>
    </location>
    <ligand>
        <name>a divalent metal cation</name>
        <dbReference type="ChEBI" id="CHEBI:60240"/>
        <label>1</label>
    </ligand>
</feature>
<feature type="binding site" evidence="6">
    <location>
        <position position="340"/>
    </location>
    <ligand>
        <name>a divalent metal cation</name>
        <dbReference type="ChEBI" id="CHEBI:60240"/>
        <label>1</label>
    </ligand>
</feature>
<protein>
    <recommendedName>
        <fullName evidence="3 5">GTP cyclohydrolase 1 type 2 homolog</fullName>
    </recommendedName>
</protein>
<evidence type="ECO:0000313" key="8">
    <source>
        <dbReference type="EMBL" id="TCK24892.1"/>
    </source>
</evidence>
<comment type="similarity">
    <text evidence="1 5">Belongs to the GTP cyclohydrolase I type 2/NIF3 family.</text>
</comment>
<name>A0A4R1I4D7_PSEEN</name>
<evidence type="ECO:0000256" key="4">
    <source>
        <dbReference type="ARBA" id="ARBA00022723"/>
    </source>
</evidence>
<evidence type="ECO:0000256" key="3">
    <source>
        <dbReference type="ARBA" id="ARBA00022112"/>
    </source>
</evidence>
<dbReference type="InterPro" id="IPR002678">
    <property type="entry name" value="DUF34/NIF3"/>
</dbReference>
<dbReference type="InterPro" id="IPR017221">
    <property type="entry name" value="DUF34/NIF3_bac"/>
</dbReference>
<accession>A0A4R1I4D7</accession>